<comment type="caution">
    <text evidence="3">The sequence shown here is derived from an EMBL/GenBank/DDBJ whole genome shotgun (WGS) entry which is preliminary data.</text>
</comment>
<dbReference type="SUPFAM" id="SSF52172">
    <property type="entry name" value="CheY-like"/>
    <property type="match status" value="1"/>
</dbReference>
<evidence type="ECO:0000259" key="2">
    <source>
        <dbReference type="PROSITE" id="PS50110"/>
    </source>
</evidence>
<accession>A0A418PLW1</accession>
<keyword evidence="3" id="KW-0238">DNA-binding</keyword>
<dbReference type="PANTHER" id="PTHR37299">
    <property type="entry name" value="TRANSCRIPTIONAL REGULATOR-RELATED"/>
    <property type="match status" value="1"/>
</dbReference>
<dbReference type="InterPro" id="IPR011006">
    <property type="entry name" value="CheY-like_superfamily"/>
</dbReference>
<name>A0A418PLW1_9BACT</name>
<dbReference type="RefSeq" id="WP_119479587.1">
    <property type="nucleotide sequence ID" value="NZ_QXML01000016.1"/>
</dbReference>
<keyword evidence="4" id="KW-1185">Reference proteome</keyword>
<gene>
    <name evidence="3" type="ORF">D0X99_19660</name>
</gene>
<keyword evidence="1" id="KW-0597">Phosphoprotein</keyword>
<dbReference type="Gene3D" id="3.40.50.2300">
    <property type="match status" value="1"/>
</dbReference>
<dbReference type="PANTHER" id="PTHR37299:SF1">
    <property type="entry name" value="STAGE 0 SPORULATION PROTEIN A HOMOLOG"/>
    <property type="match status" value="1"/>
</dbReference>
<dbReference type="Pfam" id="PF00072">
    <property type="entry name" value="Response_reg"/>
    <property type="match status" value="1"/>
</dbReference>
<sequence length="241" mass="27164">MQNQIKLGLIDDEPFALDRLSYFISGIPGYEVVFASTNPMEGLRLASLKVCDILITDVQMEKLNGLLISEKMEELGLPVIICSAHQEFALPSINVSVAAYLLKPVNPLDLKKVLEKVSRKTNIGRQTASEPQRDYILVEDYASFGYTKVSFQSLYYVEQAQNYSYFHAPPHVYKQRSTIQSVEQLLPGSTFVRIHKSYIISISKLTKILPKEVFLENGIALPLGNAYKDSLLNVYKLVSRP</sequence>
<proteinExistence type="predicted"/>
<dbReference type="GO" id="GO:0000156">
    <property type="term" value="F:phosphorelay response regulator activity"/>
    <property type="evidence" value="ECO:0007669"/>
    <property type="project" value="InterPro"/>
</dbReference>
<evidence type="ECO:0000313" key="3">
    <source>
        <dbReference type="EMBL" id="RIW12175.1"/>
    </source>
</evidence>
<dbReference type="PROSITE" id="PS50110">
    <property type="entry name" value="RESPONSE_REGULATORY"/>
    <property type="match status" value="1"/>
</dbReference>
<dbReference type="Proteomes" id="UP000283522">
    <property type="component" value="Unassembled WGS sequence"/>
</dbReference>
<feature type="modified residue" description="4-aspartylphosphate" evidence="1">
    <location>
        <position position="57"/>
    </location>
</feature>
<feature type="domain" description="Response regulatory" evidence="2">
    <location>
        <begin position="6"/>
        <end position="118"/>
    </location>
</feature>
<dbReference type="Gene3D" id="2.40.50.1020">
    <property type="entry name" value="LytTr DNA-binding domain"/>
    <property type="match status" value="1"/>
</dbReference>
<dbReference type="OrthoDB" id="822409at2"/>
<evidence type="ECO:0000313" key="4">
    <source>
        <dbReference type="Proteomes" id="UP000283522"/>
    </source>
</evidence>
<dbReference type="GO" id="GO:0003677">
    <property type="term" value="F:DNA binding"/>
    <property type="evidence" value="ECO:0007669"/>
    <property type="project" value="UniProtKB-KW"/>
</dbReference>
<dbReference type="InterPro" id="IPR046947">
    <property type="entry name" value="LytR-like"/>
</dbReference>
<organism evidence="3 4">
    <name type="scientific">Algoriphagus lacus</name>
    <dbReference type="NCBI Taxonomy" id="2056311"/>
    <lineage>
        <taxon>Bacteria</taxon>
        <taxon>Pseudomonadati</taxon>
        <taxon>Bacteroidota</taxon>
        <taxon>Cytophagia</taxon>
        <taxon>Cytophagales</taxon>
        <taxon>Cyclobacteriaceae</taxon>
        <taxon>Algoriphagus</taxon>
    </lineage>
</organism>
<dbReference type="SMART" id="SM00448">
    <property type="entry name" value="REC"/>
    <property type="match status" value="1"/>
</dbReference>
<reference evidence="3 4" key="1">
    <citation type="submission" date="2018-09" db="EMBL/GenBank/DDBJ databases">
        <authorList>
            <person name="Wang X."/>
            <person name="Du Z."/>
        </authorList>
    </citation>
    <scope>NUCLEOTIDE SEQUENCE [LARGE SCALE GENOMIC DNA]</scope>
    <source>
        <strain evidence="3 4">N3</strain>
    </source>
</reference>
<dbReference type="EMBL" id="QXML01000016">
    <property type="protein sequence ID" value="RIW12175.1"/>
    <property type="molecule type" value="Genomic_DNA"/>
</dbReference>
<dbReference type="Pfam" id="PF04397">
    <property type="entry name" value="LytTR"/>
    <property type="match status" value="1"/>
</dbReference>
<protein>
    <submittedName>
        <fullName evidence="3">DNA-binding response regulator</fullName>
    </submittedName>
</protein>
<dbReference type="SMART" id="SM00850">
    <property type="entry name" value="LytTR"/>
    <property type="match status" value="1"/>
</dbReference>
<dbReference type="AlphaFoldDB" id="A0A418PLW1"/>
<dbReference type="InterPro" id="IPR007492">
    <property type="entry name" value="LytTR_DNA-bd_dom"/>
</dbReference>
<dbReference type="InterPro" id="IPR001789">
    <property type="entry name" value="Sig_transdc_resp-reg_receiver"/>
</dbReference>
<evidence type="ECO:0000256" key="1">
    <source>
        <dbReference type="PROSITE-ProRule" id="PRU00169"/>
    </source>
</evidence>